<accession>A0A8J3JXX5</accession>
<sequence length="362" mass="36870">MRPVRGMKIVALVASAGLAFAAAACAKPTEETPGTGTSAAATYSACMVTDTGGIDDHSFNASSWAGLQAAKAANPAIKAEYTASTSMADYDPNLANSVTKGCKYIQAVGGLMGDATKKAATANPTVQFSIVDADNLGLANVYPIQFQTQQAAYLAGYLAAGYSKSGKVGTYGGLKIPPVTIFMDGFADGVAAYNKAKGKNVQVLGWDKAKQDGLFNTGNDAFVSQDQGKQKSDALAAQGADVIFPVAGGSGLGSAANAGNKFVVIWVDADGFDTTKYGSVMLTTVVKNSTDGVKEAATKAAATPGTLLTGGFMGTLANNGVSLAPYHDFDSKIDAGLKAEVEALKQDIISGKVVVESPAQPK</sequence>
<dbReference type="PROSITE" id="PS51257">
    <property type="entry name" value="PROKAR_LIPOPROTEIN"/>
    <property type="match status" value="1"/>
</dbReference>
<dbReference type="GO" id="GO:0005886">
    <property type="term" value="C:plasma membrane"/>
    <property type="evidence" value="ECO:0007669"/>
    <property type="project" value="UniProtKB-SubCell"/>
</dbReference>
<keyword evidence="5" id="KW-0449">Lipoprotein</keyword>
<dbReference type="EMBL" id="BONG01000012">
    <property type="protein sequence ID" value="GIF88988.1"/>
    <property type="molecule type" value="Genomic_DNA"/>
</dbReference>
<evidence type="ECO:0000256" key="6">
    <source>
        <dbReference type="SAM" id="SignalP"/>
    </source>
</evidence>
<reference evidence="8 9" key="1">
    <citation type="submission" date="2021-01" db="EMBL/GenBank/DDBJ databases">
        <title>Whole genome shotgun sequence of Catellatospora chokoriensis NBRC 107358.</title>
        <authorList>
            <person name="Komaki H."/>
            <person name="Tamura T."/>
        </authorList>
    </citation>
    <scope>NUCLEOTIDE SEQUENCE [LARGE SCALE GENOMIC DNA]</scope>
    <source>
        <strain evidence="8 9">NBRC 107358</strain>
    </source>
</reference>
<protein>
    <submittedName>
        <fullName evidence="8">BMP family ABC transporter substrate-binding protein</fullName>
    </submittedName>
</protein>
<dbReference type="PANTHER" id="PTHR34296:SF2">
    <property type="entry name" value="ABC TRANSPORTER GUANOSINE-BINDING PROTEIN NUPN"/>
    <property type="match status" value="1"/>
</dbReference>
<comment type="caution">
    <text evidence="8">The sequence shown here is derived from an EMBL/GenBank/DDBJ whole genome shotgun (WGS) entry which is preliminary data.</text>
</comment>
<keyword evidence="2" id="KW-1003">Cell membrane</keyword>
<proteinExistence type="predicted"/>
<dbReference type="InterPro" id="IPR050957">
    <property type="entry name" value="BMP_lipoprotein"/>
</dbReference>
<evidence type="ECO:0000256" key="2">
    <source>
        <dbReference type="ARBA" id="ARBA00022475"/>
    </source>
</evidence>
<evidence type="ECO:0000259" key="7">
    <source>
        <dbReference type="Pfam" id="PF02608"/>
    </source>
</evidence>
<evidence type="ECO:0000256" key="1">
    <source>
        <dbReference type="ARBA" id="ARBA00004236"/>
    </source>
</evidence>
<dbReference type="Proteomes" id="UP000619293">
    <property type="component" value="Unassembled WGS sequence"/>
</dbReference>
<feature type="chain" id="PRO_5035176895" evidence="6">
    <location>
        <begin position="27"/>
        <end position="362"/>
    </location>
</feature>
<evidence type="ECO:0000313" key="8">
    <source>
        <dbReference type="EMBL" id="GIF88988.1"/>
    </source>
</evidence>
<dbReference type="AlphaFoldDB" id="A0A8J3JXX5"/>
<dbReference type="CDD" id="cd06354">
    <property type="entry name" value="PBP1_PrnA-like"/>
    <property type="match status" value="1"/>
</dbReference>
<dbReference type="PANTHER" id="PTHR34296">
    <property type="entry name" value="TRANSCRIPTIONAL ACTIVATOR PROTEIN MED"/>
    <property type="match status" value="1"/>
</dbReference>
<gene>
    <name evidence="8" type="ORF">Cch02nite_24320</name>
</gene>
<keyword evidence="3 6" id="KW-0732">Signal</keyword>
<dbReference type="Gene3D" id="3.40.50.2300">
    <property type="match status" value="2"/>
</dbReference>
<organism evidence="8 9">
    <name type="scientific">Catellatospora chokoriensis</name>
    <dbReference type="NCBI Taxonomy" id="310353"/>
    <lineage>
        <taxon>Bacteria</taxon>
        <taxon>Bacillati</taxon>
        <taxon>Actinomycetota</taxon>
        <taxon>Actinomycetes</taxon>
        <taxon>Micromonosporales</taxon>
        <taxon>Micromonosporaceae</taxon>
        <taxon>Catellatospora</taxon>
    </lineage>
</organism>
<keyword evidence="9" id="KW-1185">Reference proteome</keyword>
<name>A0A8J3JXX5_9ACTN</name>
<keyword evidence="4" id="KW-0472">Membrane</keyword>
<dbReference type="InterPro" id="IPR003760">
    <property type="entry name" value="PnrA-like"/>
</dbReference>
<evidence type="ECO:0000256" key="5">
    <source>
        <dbReference type="ARBA" id="ARBA00023288"/>
    </source>
</evidence>
<evidence type="ECO:0000313" key="9">
    <source>
        <dbReference type="Proteomes" id="UP000619293"/>
    </source>
</evidence>
<feature type="domain" description="ABC transporter substrate-binding protein PnrA-like" evidence="7">
    <location>
        <begin position="46"/>
        <end position="312"/>
    </location>
</feature>
<dbReference type="Pfam" id="PF02608">
    <property type="entry name" value="Bmp"/>
    <property type="match status" value="1"/>
</dbReference>
<evidence type="ECO:0000256" key="3">
    <source>
        <dbReference type="ARBA" id="ARBA00022729"/>
    </source>
</evidence>
<evidence type="ECO:0000256" key="4">
    <source>
        <dbReference type="ARBA" id="ARBA00023136"/>
    </source>
</evidence>
<feature type="signal peptide" evidence="6">
    <location>
        <begin position="1"/>
        <end position="26"/>
    </location>
</feature>
<comment type="subcellular location">
    <subcellularLocation>
        <location evidence="1">Cell membrane</location>
    </subcellularLocation>
</comment>